<sequence>MNRQQAASWNTEVHALVIQAFIVDLSHSHLIHFWLMARSGPIVLPQLPELEVSTELSVIFEQAKTEFLQSLTPEEQLQFSTCTSAEGLLVEVKQFEVVLKSKQRGLRYAQKVKTLADNLEPYFKIIGIMCSAHPDIQRVSLALPRYEDVFQAVESAASKDFVTQRLRDSMSMFYSDLFEFFQTVARVFSDRKGMKEELHWATLGELRTTLRSAAQRNENDAQSIRGIRAATTVMAKKVEKEHMDAFCSSVIKWLNPPEYVSPFEQAQDARENGTAEWLMKNNKYQEWGGETPLGPILWIQGNPGWGKTVLAASVIEELRDDQSDPSLPPPIICYYFFCQRGVEKAVRHQAYRALATQLFQQCKNLEEIYNIYNVARAVDDLQASEHELIDLLRLALAQLANVVFVLDGIDECVDNARLAQELCQFTATSKLKIIFFSRPNVSCLRRTIKDECTVRMSREISDKDITIFLDSELQLLKDGSLLPSDSDISAFREIILERADGMFLWARLLIVYLNSAALSRTERVHEITRSTPEGLDVMYNRIFNHIKSLDRASRQLASRIFMWVAYAKSSMAPVHLKEVVWGSNPNSTGGDQVEDFEHAIIVSCCGLIEKRQNTYLYFVHLTAQEFILSPRLCSDMGLSFVLSENQAASEIVESCLSYLVTAVPPRPLGGDIHMSTSASHLRTQYPFLAYATIQWAQHLKDAFKFSATRLDIGLYRSRSLATALKKLLEAKANLMVWVEALYTYREASIVETIRDAIDLMETRLAFRSSKEYDLSLSKVLKDMKDLVDALKNVHTQWGETLLIRPHEIWNDLTVFTPNKFFLQTSAATVRTFQPQPAIRQNTQEVLFKISSNSPDGRLVGTISIRPSRAFAEYWTIPKKDTSTFGPNIYCGKAPSKNSTSELLDLAEGWTASYEIFSLDNQVIPQRSAQIPLSGSEIAILLRQSLRRSVLHHHRLAFPMIISNDLSSIIMLRTLFRFDGDRLGNNMDYNSQVFTLSSPNWMTPSLSVPPLEFTYSYEWLLSADCRFAVFQGPDRSLAKRHEPIVLFRITNKADSGIQLREVKSLRIFADCFSIHIPLAIHPEESRLIFVTSKTVWVTDLEIESEPMKVIDLTSIMGEIKCIGFSACGDYFTITYHGVKWPEVYPYQRTQNPKQLASSALPIRTSIQDLSSKKRSSDQLDASTESTLCTAMRTAKMPKLVNTSSLIMSHPTGNKIQTQIQVSHEIRPQSIQLATQAQDLTTRTLSIARVPQSVDLRYTNTTVLWPGAQQGSMQIILNAAAKPSYDSDENHISPYLPAVLTRNLNSLAAPHQGYAKAIQEGYGTYDSEGAENSDSYPTSALELLHPDVNHSAYDPTVTAWPLDILRR</sequence>
<protein>
    <recommendedName>
        <fullName evidence="2">NACHT domain-containing protein</fullName>
    </recommendedName>
</protein>
<dbReference type="Proteomes" id="UP001595075">
    <property type="component" value="Unassembled WGS sequence"/>
</dbReference>
<dbReference type="Gene3D" id="3.40.50.300">
    <property type="entry name" value="P-loop containing nucleotide triphosphate hydrolases"/>
    <property type="match status" value="1"/>
</dbReference>
<dbReference type="PANTHER" id="PTHR10039:SF14">
    <property type="entry name" value="NACHT DOMAIN-CONTAINING PROTEIN"/>
    <property type="match status" value="1"/>
</dbReference>
<dbReference type="EMBL" id="JAZHXI010000014">
    <property type="protein sequence ID" value="KAL2064194.1"/>
    <property type="molecule type" value="Genomic_DNA"/>
</dbReference>
<keyword evidence="4" id="KW-1185">Reference proteome</keyword>
<dbReference type="InterPro" id="IPR027417">
    <property type="entry name" value="P-loop_NTPase"/>
</dbReference>
<gene>
    <name evidence="3" type="ORF">VTL71DRAFT_4688</name>
</gene>
<name>A0ABR4C2S3_9HELO</name>
<evidence type="ECO:0000313" key="3">
    <source>
        <dbReference type="EMBL" id="KAL2064194.1"/>
    </source>
</evidence>
<evidence type="ECO:0000313" key="4">
    <source>
        <dbReference type="Proteomes" id="UP001595075"/>
    </source>
</evidence>
<evidence type="ECO:0000256" key="1">
    <source>
        <dbReference type="ARBA" id="ARBA00022737"/>
    </source>
</evidence>
<keyword evidence="1" id="KW-0677">Repeat</keyword>
<reference evidence="3 4" key="1">
    <citation type="journal article" date="2024" name="Commun. Biol.">
        <title>Comparative genomic analysis of thermophilic fungi reveals convergent evolutionary adaptations and gene losses.</title>
        <authorList>
            <person name="Steindorff A.S."/>
            <person name="Aguilar-Pontes M.V."/>
            <person name="Robinson A.J."/>
            <person name="Andreopoulos B."/>
            <person name="LaButti K."/>
            <person name="Kuo A."/>
            <person name="Mondo S."/>
            <person name="Riley R."/>
            <person name="Otillar R."/>
            <person name="Haridas S."/>
            <person name="Lipzen A."/>
            <person name="Grimwood J."/>
            <person name="Schmutz J."/>
            <person name="Clum A."/>
            <person name="Reid I.D."/>
            <person name="Moisan M.C."/>
            <person name="Butler G."/>
            <person name="Nguyen T.T.M."/>
            <person name="Dewar K."/>
            <person name="Conant G."/>
            <person name="Drula E."/>
            <person name="Henrissat B."/>
            <person name="Hansel C."/>
            <person name="Singer S."/>
            <person name="Hutchinson M.I."/>
            <person name="de Vries R.P."/>
            <person name="Natvig D.O."/>
            <person name="Powell A.J."/>
            <person name="Tsang A."/>
            <person name="Grigoriev I.V."/>
        </authorList>
    </citation>
    <scope>NUCLEOTIDE SEQUENCE [LARGE SCALE GENOMIC DNA]</scope>
    <source>
        <strain evidence="3 4">CBS 494.80</strain>
    </source>
</reference>
<feature type="domain" description="NACHT" evidence="2">
    <location>
        <begin position="295"/>
        <end position="440"/>
    </location>
</feature>
<dbReference type="Pfam" id="PF24883">
    <property type="entry name" value="NPHP3_N"/>
    <property type="match status" value="1"/>
</dbReference>
<dbReference type="PANTHER" id="PTHR10039">
    <property type="entry name" value="AMELOGENIN"/>
    <property type="match status" value="1"/>
</dbReference>
<proteinExistence type="predicted"/>
<organism evidence="3 4">
    <name type="scientific">Oculimacula yallundae</name>
    <dbReference type="NCBI Taxonomy" id="86028"/>
    <lineage>
        <taxon>Eukaryota</taxon>
        <taxon>Fungi</taxon>
        <taxon>Dikarya</taxon>
        <taxon>Ascomycota</taxon>
        <taxon>Pezizomycotina</taxon>
        <taxon>Leotiomycetes</taxon>
        <taxon>Helotiales</taxon>
        <taxon>Ploettnerulaceae</taxon>
        <taxon>Oculimacula</taxon>
    </lineage>
</organism>
<dbReference type="PROSITE" id="PS50837">
    <property type="entry name" value="NACHT"/>
    <property type="match status" value="1"/>
</dbReference>
<dbReference type="InterPro" id="IPR056884">
    <property type="entry name" value="NPHP3-like_N"/>
</dbReference>
<dbReference type="SUPFAM" id="SSF52540">
    <property type="entry name" value="P-loop containing nucleoside triphosphate hydrolases"/>
    <property type="match status" value="1"/>
</dbReference>
<evidence type="ECO:0000259" key="2">
    <source>
        <dbReference type="PROSITE" id="PS50837"/>
    </source>
</evidence>
<comment type="caution">
    <text evidence="3">The sequence shown here is derived from an EMBL/GenBank/DDBJ whole genome shotgun (WGS) entry which is preliminary data.</text>
</comment>
<dbReference type="InterPro" id="IPR007111">
    <property type="entry name" value="NACHT_NTPase"/>
</dbReference>
<accession>A0ABR4C2S3</accession>